<dbReference type="RefSeq" id="XP_050922048.1">
    <property type="nucleotide sequence ID" value="XM_051066091.1"/>
</dbReference>
<dbReference type="Gene3D" id="1.10.418.10">
    <property type="entry name" value="Calponin-like domain"/>
    <property type="match status" value="1"/>
</dbReference>
<feature type="compositionally biased region" description="Polar residues" evidence="3">
    <location>
        <begin position="1497"/>
        <end position="1517"/>
    </location>
</feature>
<sequence length="3102" mass="341009">MAGSCVRVDPPFVDFNDVRVGQVYKTTVTATNVGKTSKKIIIEKPTLKLFKFTATSPAVVVAPGLSVSGLLQFTPEEEEEVRDCLLVHVDDVDTIEIPLLGFPRACSLLMDSVLDFGCIAANSQVISKHHPVTNQGSAPGAFQVQYSGDSSVRLSPCSGVIAAGATQWLKVELRTDKPRQIDETALVKLQNRSAVALSIRAEVVDQWLEIFDLQGVPLSCLWFGPVYFGTSRVENVVLRNNSPHTCDWVCLLQDTAAGTEVGTDLQKSTDAALLDRVERHSPASQGVSQVLVCIPKQGRLGPYDKTTVAVRFSPVCKSVTKTKRRDYSASRQDYCLFLLFESVGSRHGFTHRSGNSSVELAVTGSGLPVSLVPSPQRFDFLTCVTGQRVDLLCVLQNLCPQLPVNFHFRKLAHFTTEPSTGTIAPGQCQDVVLSFTARQQGSFQVRQMLDVLGHVIHRSRDDTDVTELKLHSFHTITLPLSAVSRSETVHAMPKLNPGITPAVTNSTGSQPHVRSSELARCHAMARAAVLSTNKTRLHIHRREKSQNTKGEEFLAFPNDRATSIRPASSHRQYRTIFTGVPRYRYVDTSYAFTEEEAEQKQLNRQMYADFIKQLRQTRLSRIKEKQQDKVEDEVDIGIVPSQGLVPPKLCISDMESSMISETKPNYSCASSGTKCSCSEDMTSVTQRVSSQVSEVMNAVPSSSQEVADCNRTLTAQELYHVVIGPLLVDFGEVCVHSTCVQKLELINHLSAYVWVQLDVDCPELQGSSPLSHVLPPCSHHTLPLMFQSNKQGPFYRPVSYSVNQQHPGQILVQAQVVPLALELSTTLLVLHPTLNLLAQSGYRSSITIRNKRNHAAEFTWRPVVTESGILFSVRPATGTVEPYRELDCEVVWHPSFSSPAEGDFDFCVHEGSTQRLHCLAKVGSTSVQLAEKHVTFGSVSLNMTSIRTVVLHNTGQNHAYYQVLDVCPLPGMVVSPSESMVPSGGQAVLKIHFSPDSIIKFDTRVEIALRDMKSIELRVSGSVEPPNVHINVSHFQFYGVYTGSRRKIPFTLTNHSSAAAEVTFNLSQYADFSLQLPQPSAKKEPGVSVMEVQGHQTVDCSLVFSPTQVVSYDFDLPLMVNGVGWPTGSLSPFPTPCSSSSSSSLSAVSWKRRVKLLSHSVTMVTQRIQATGLCAPLEMFPSSLQFHVEPLAAQSDAYTKTVELKAACAESVCWCGVIGERLHWWFNCSAIAVTTEDRGEGELCTVTPSSGTLGPSQSICLTVSIRPEAIRTVSGRLTRLSLSLYLGHEGGEGMGKEEEHQPYRELSITITLQVPSVTFHPPQILLTPVPLESSAMATLTLLAAGYPSGTRVSAEVDEVELEDGTKIQPVSVIFPEGNSIPAQNQDQKHPRGIHSQEANVTSLTCSVSFCSTVPLSLCRTITFTDHLHNRFKVKFCAVADNCVLTVWPYMALHRSEQQIVLKTGATAVEAILQRYHTPSPASGPESSSSSFDHNSSTNKNSASDSFPDSDSVSGQTSGDEEVSPNGHTPNNLGVPEFLSANSDEGLYHHNVLLAVERWFSLFGWPSGPHPISVPDTLRRVVSKIQTNHSSGRTYCVSQNKDSRSVVDMLHHLTGKQIPGIPRCLTFSTDKDQRTKQLLQQHEAMLAFLRVQGACLCHIRPEYLLDVQEFKHWCTLQSKEKEHSQDYSSVDYESLSKRSWTDLLLQIYKVLVLCRVSKSGLNTILNQEDVAGILSVNSKPLASNVYSTWELQLLSWLNMHYQNMRKTVWGTVGIPSARWIVNFDLDLTDGLVLAALLAAYCPYLICSHFRRMYTTTNSLEQILHNNIIVYQSLTALSLNIDIQPTDLSDPNPVQMLMLCVHLYERLPQYLPKHTITLSGSLHSTFSKQVRLKSPSSKPVKYQAFLLGEDAPLFSLPDGSTVTVPPKGHVELTVQYRCSFLQPMKAVLLLISSSAFGLHGTTLAFNLKTHVSHITPTNTVKCMSPCYQLRVIHLPVTNPFRKEAKFRVVLVESTFNPVEPVKRQDGLVRHIEKMTSDKSHGEDMEGKHSALNGESSDFLTAERSVCLKAGQADTLNIHYLPFCPGTKYCSVLLVCPQVGDMVYMVKATAELPLPSPFTARPSSNIVSIPNNSDPAICVSVLSLCCKVEQVCEEVVHLPLINTAWEQALAIWGQYSMSADEHRRRMLTHTLYSSTVRVTTAIRKLFKQQAQLMSGGDHSKVITYSVEVSLPQYFTLPTAVEIPIKEDTNIPWENPADCGCVDIPLRFQADRVGHFTCQVVLRSWCDTRVYMLEAQVTSQRGSIHLDFSSPAHRSVTQDIPVHNETHQDWNMHAEVCGEGFYGPKVLNVPAGTRASYPLSFHPSAQCIVMGKLSLHNDCDGTEHVFTLRGVGEYPLPVDHVVLHCPVGKTTHTQLDVPNYSQNKLTLKVVTDLSVVSGTPSLEIKPGHSTPYTLAVSPWKRGKQTGYVSFVETDVQEADKDKGHQLGHYEVYFSLEVVCEPPAPVRVIDVQCAAQSSVAIEIPVNNPRGELLMLDVCLEGDDLSGASWFSVPPQDTLTYRATFSPGRVGKSTGSVVFQSELVGEVWYQLDLYALHPPVMTLPQICCQLGKQTRQTIPLVNPTAETLELVVANSNPRNYTLEMDSGSTFIVEPHSSTHLGVCFHPSSIGERNHTAKITFTCPQLQEWCVLLSGRGLNPESEEPLSISSMIGSNASITIPFTNPMELPATLSITLTDEDPSGVPESHPVNTDKEVFSISLSQTEGIHISKGTSFDVPVVFAPDTMELQQAWLCITLKPLSSSVSNSNFNTDNMRSEQELSSICWIYPLHGIPMEVPVENSPLGVVQCEAGCQLEKKVDVLLSECVEQNQGQKGLEASQVTVEDFLCKVHSNSEAEHSELGDWLSASIGAARRDPETGNVTLSLNLVFSPHRPCSRHSVVLAVQCVSGRIWEFPMTLIATEPQVDDVILIEATELGKTSAVGFRLTSTTRRPEPFTAVFLPGSSSEFTVAPASGVLPPAGSSGALITVSFTPTTSNKRKQARLTVQAGDMQWTYEVRGKTPHDSPPLCTMLTSGSSSVLHSASEQQQSFGSCNLQLPSLTNSSPLKVHR</sequence>
<dbReference type="InterPro" id="IPR036872">
    <property type="entry name" value="CH_dom_sf"/>
</dbReference>
<evidence type="ECO:0000313" key="5">
    <source>
        <dbReference type="Proteomes" id="UP000694890"/>
    </source>
</evidence>
<feature type="domain" description="Calponin-homology (CH)" evidence="4">
    <location>
        <begin position="1746"/>
        <end position="1866"/>
    </location>
</feature>
<evidence type="ECO:0000256" key="3">
    <source>
        <dbReference type="SAM" id="MobiDB-lite"/>
    </source>
</evidence>
<feature type="region of interest" description="Disordered" evidence="3">
    <location>
        <begin position="1477"/>
        <end position="1536"/>
    </location>
</feature>
<name>A0AAJ8DKJ7_LATCA</name>
<dbReference type="SUPFAM" id="SSF47576">
    <property type="entry name" value="Calponin-homology domain, CH-domain"/>
    <property type="match status" value="1"/>
</dbReference>
<evidence type="ECO:0000259" key="4">
    <source>
        <dbReference type="PROSITE" id="PS50021"/>
    </source>
</evidence>
<dbReference type="Pfam" id="PF15780">
    <property type="entry name" value="ASH"/>
    <property type="match status" value="1"/>
</dbReference>
<dbReference type="GO" id="GO:0005737">
    <property type="term" value="C:cytoplasm"/>
    <property type="evidence" value="ECO:0007669"/>
    <property type="project" value="UniProtKB-SubCell"/>
</dbReference>
<dbReference type="PANTHER" id="PTHR45912">
    <property type="entry name" value="CILIA- AND FLAGELLA-ASSOCIATED PROTEIN 47"/>
    <property type="match status" value="1"/>
</dbReference>
<comment type="subcellular location">
    <subcellularLocation>
        <location evidence="1">Cytoplasm</location>
    </subcellularLocation>
</comment>
<dbReference type="GeneID" id="108880234"/>
<dbReference type="PROSITE" id="PS50021">
    <property type="entry name" value="CH"/>
    <property type="match status" value="1"/>
</dbReference>
<dbReference type="InterPro" id="IPR058952">
    <property type="entry name" value="Ig_CFAP47"/>
</dbReference>
<protein>
    <submittedName>
        <fullName evidence="6">LOW QUALITY PROTEIN: cilia- and flagella-associated protein 47-like</fullName>
    </submittedName>
</protein>
<keyword evidence="2" id="KW-0963">Cytoplasm</keyword>
<dbReference type="Pfam" id="PF26579">
    <property type="entry name" value="Ig_CFAP47"/>
    <property type="match status" value="1"/>
</dbReference>
<dbReference type="InterPro" id="IPR031549">
    <property type="entry name" value="ASH"/>
</dbReference>
<dbReference type="InterPro" id="IPR001715">
    <property type="entry name" value="CH_dom"/>
</dbReference>
<dbReference type="PANTHER" id="PTHR45912:SF3">
    <property type="entry name" value="CILIA- AND FLAGELLA-ASSOCIATED PROTEIN 47"/>
    <property type="match status" value="1"/>
</dbReference>
<dbReference type="Gene3D" id="2.60.40.10">
    <property type="entry name" value="Immunoglobulins"/>
    <property type="match status" value="9"/>
</dbReference>
<dbReference type="GO" id="GO:0007288">
    <property type="term" value="P:sperm axoneme assembly"/>
    <property type="evidence" value="ECO:0007669"/>
    <property type="project" value="TreeGrafter"/>
</dbReference>
<feature type="compositionally biased region" description="Low complexity" evidence="3">
    <location>
        <begin position="1478"/>
        <end position="1496"/>
    </location>
</feature>
<accession>A0AAJ8DKJ7</accession>
<dbReference type="KEGG" id="lcf:108880234"/>
<reference evidence="6" key="1">
    <citation type="submission" date="2025-08" db="UniProtKB">
        <authorList>
            <consortium name="RefSeq"/>
        </authorList>
    </citation>
    <scope>IDENTIFICATION</scope>
    <source>
        <tissue evidence="6">Brain</tissue>
    </source>
</reference>
<organism evidence="5 6">
    <name type="scientific">Lates calcarifer</name>
    <name type="common">Barramundi</name>
    <name type="synonym">Holocentrus calcarifer</name>
    <dbReference type="NCBI Taxonomy" id="8187"/>
    <lineage>
        <taxon>Eukaryota</taxon>
        <taxon>Metazoa</taxon>
        <taxon>Chordata</taxon>
        <taxon>Craniata</taxon>
        <taxon>Vertebrata</taxon>
        <taxon>Euteleostomi</taxon>
        <taxon>Actinopterygii</taxon>
        <taxon>Neopterygii</taxon>
        <taxon>Teleostei</taxon>
        <taxon>Neoteleostei</taxon>
        <taxon>Acanthomorphata</taxon>
        <taxon>Carangaria</taxon>
        <taxon>Carangaria incertae sedis</taxon>
        <taxon>Centropomidae</taxon>
        <taxon>Lates</taxon>
    </lineage>
</organism>
<dbReference type="Proteomes" id="UP000694890">
    <property type="component" value="Linkage group LG7_2"/>
</dbReference>
<evidence type="ECO:0000313" key="6">
    <source>
        <dbReference type="RefSeq" id="XP_050922048.1"/>
    </source>
</evidence>
<dbReference type="InterPro" id="IPR013783">
    <property type="entry name" value="Ig-like_fold"/>
</dbReference>
<evidence type="ECO:0000256" key="1">
    <source>
        <dbReference type="ARBA" id="ARBA00004496"/>
    </source>
</evidence>
<dbReference type="Pfam" id="PF24529">
    <property type="entry name" value="CFAP47"/>
    <property type="match status" value="1"/>
</dbReference>
<proteinExistence type="predicted"/>
<dbReference type="InterPro" id="IPR056343">
    <property type="entry name" value="CFAP47_dom"/>
</dbReference>
<dbReference type="GO" id="GO:0005929">
    <property type="term" value="C:cilium"/>
    <property type="evidence" value="ECO:0007669"/>
    <property type="project" value="TreeGrafter"/>
</dbReference>
<gene>
    <name evidence="6" type="primary">LOC108880234</name>
</gene>
<evidence type="ECO:0000256" key="2">
    <source>
        <dbReference type="ARBA" id="ARBA00022490"/>
    </source>
</evidence>